<proteinExistence type="predicted"/>
<accession>A0A7S1DUC1</accession>
<dbReference type="EMBL" id="HBFX01017999">
    <property type="protein sequence ID" value="CAD8956368.1"/>
    <property type="molecule type" value="Transcribed_RNA"/>
</dbReference>
<evidence type="ECO:0000313" key="2">
    <source>
        <dbReference type="EMBL" id="CAD8956368.1"/>
    </source>
</evidence>
<evidence type="ECO:0008006" key="3">
    <source>
        <dbReference type="Google" id="ProtNLM"/>
    </source>
</evidence>
<feature type="chain" id="PRO_5030951906" description="TIR domain-containing protein" evidence="1">
    <location>
        <begin position="22"/>
        <end position="229"/>
    </location>
</feature>
<evidence type="ECO:0000256" key="1">
    <source>
        <dbReference type="SAM" id="SignalP"/>
    </source>
</evidence>
<dbReference type="AlphaFoldDB" id="A0A7S1DUC1"/>
<protein>
    <recommendedName>
        <fullName evidence="3">TIR domain-containing protein</fullName>
    </recommendedName>
</protein>
<name>A0A7S1DUC1_HEMAN</name>
<gene>
    <name evidence="2" type="ORF">HAND00432_LOCUS10906</name>
</gene>
<organism evidence="2">
    <name type="scientific">Hemiselmis andersenii</name>
    <name type="common">Cryptophyte alga</name>
    <dbReference type="NCBI Taxonomy" id="464988"/>
    <lineage>
        <taxon>Eukaryota</taxon>
        <taxon>Cryptophyceae</taxon>
        <taxon>Cryptomonadales</taxon>
        <taxon>Hemiselmidaceae</taxon>
        <taxon>Hemiselmis</taxon>
    </lineage>
</organism>
<keyword evidence="1" id="KW-0732">Signal</keyword>
<sequence>MSVILMLVVLPIGFLIEGTSQSGVVWYLPSVCAIGVGIISIVWAEMSGVVFPASWGPWRWTEGTVWLDKCCIDQTNDATKQAGIRRLKDFLARSRSMTVLLGPTYFDRLWCTYELACFCDLHSKKELETTLHFVSLEWAWWTRGVWLVRGVKLSEWEINLLDNYSCRDASCFMPKDRGTVLARIRKQWGSEEAFDTFVRKEFPALLLRGKQQFMSRPLKTMWKTLELLF</sequence>
<feature type="signal peptide" evidence="1">
    <location>
        <begin position="1"/>
        <end position="21"/>
    </location>
</feature>
<reference evidence="2" key="1">
    <citation type="submission" date="2021-01" db="EMBL/GenBank/DDBJ databases">
        <authorList>
            <person name="Corre E."/>
            <person name="Pelletier E."/>
            <person name="Niang G."/>
            <person name="Scheremetjew M."/>
            <person name="Finn R."/>
            <person name="Kale V."/>
            <person name="Holt S."/>
            <person name="Cochrane G."/>
            <person name="Meng A."/>
            <person name="Brown T."/>
            <person name="Cohen L."/>
        </authorList>
    </citation>
    <scope>NUCLEOTIDE SEQUENCE</scope>
    <source>
        <strain evidence="2">CCMP644</strain>
    </source>
</reference>